<evidence type="ECO:0000313" key="3">
    <source>
        <dbReference type="Proteomes" id="UP000308730"/>
    </source>
</evidence>
<reference evidence="2 3" key="1">
    <citation type="submission" date="2019-02" db="EMBL/GenBank/DDBJ databases">
        <title>Genome sequencing of the rare red list fungi Antrodiella citrinella (Flaviporus citrinellus).</title>
        <authorList>
            <person name="Buettner E."/>
            <person name="Kellner H."/>
        </authorList>
    </citation>
    <scope>NUCLEOTIDE SEQUENCE [LARGE SCALE GENOMIC DNA]</scope>
    <source>
        <strain evidence="2 3">DSM 108506</strain>
    </source>
</reference>
<dbReference type="EMBL" id="SGPM01000159">
    <property type="protein sequence ID" value="THH28764.1"/>
    <property type="molecule type" value="Genomic_DNA"/>
</dbReference>
<evidence type="ECO:0008006" key="4">
    <source>
        <dbReference type="Google" id="ProtNLM"/>
    </source>
</evidence>
<dbReference type="OrthoDB" id="3263050at2759"/>
<dbReference type="Proteomes" id="UP000308730">
    <property type="component" value="Unassembled WGS sequence"/>
</dbReference>
<evidence type="ECO:0000313" key="2">
    <source>
        <dbReference type="EMBL" id="THH28764.1"/>
    </source>
</evidence>
<comment type="caution">
    <text evidence="2">The sequence shown here is derived from an EMBL/GenBank/DDBJ whole genome shotgun (WGS) entry which is preliminary data.</text>
</comment>
<organism evidence="2 3">
    <name type="scientific">Antrodiella citrinella</name>
    <dbReference type="NCBI Taxonomy" id="2447956"/>
    <lineage>
        <taxon>Eukaryota</taxon>
        <taxon>Fungi</taxon>
        <taxon>Dikarya</taxon>
        <taxon>Basidiomycota</taxon>
        <taxon>Agaricomycotina</taxon>
        <taxon>Agaricomycetes</taxon>
        <taxon>Polyporales</taxon>
        <taxon>Steccherinaceae</taxon>
        <taxon>Antrodiella</taxon>
    </lineage>
</organism>
<proteinExistence type="predicted"/>
<accession>A0A4S4MRH2</accession>
<dbReference type="AlphaFoldDB" id="A0A4S4MRH2"/>
<keyword evidence="3" id="KW-1185">Reference proteome</keyword>
<gene>
    <name evidence="2" type="ORF">EUX98_g5427</name>
</gene>
<protein>
    <recommendedName>
        <fullName evidence="4">F-box domain-containing protein</fullName>
    </recommendedName>
</protein>
<evidence type="ECO:0000256" key="1">
    <source>
        <dbReference type="SAM" id="MobiDB-lite"/>
    </source>
</evidence>
<sequence>MPHRLGIIPLEVLEHIAFFVATQDELGPPSGLIPLISANRKMASLLSPSANPHLYARIFAYKFDTGAARRRLTRADVSTTGLCAELQRRCILLKRIRAKLDSTFPFSDKVGDATAHDVCKEVGDAAARGVCKLHQEDDLLSKVLWSAYLMMLENDGKNEKQLREYAGLDGWLKEFWFAPTGASRVMSALSKDSWPAKSENMSLGMWLFWLMLKPEDYMQDDAKFREATGILKLVALGAHHYPLCYPIWTDFIPTRRLHPPTAVQHYLSTLYVVAPAPSAAAILSYLTLTNKLSASPESMNYMKPLAPTVATSAKTRDSKEWDGDWARTLSIGDAQLAMGNTLTAAFKPGSLEGVWEGLFTYTEFTAYAALLSGAPPITLQHSLVAQHRQTWKLREYHLDEKSTSQEGNGTATAVPLSPGNPARGYVPNGTHVREGPTHLEIIDPGRKKPHIYHSLASLAARRENGARVKDVFITGEGHSAWGQFNLLGRVRPCDGFISLSKEYVDGDRGKWLYRGYLVGDANGNLAGRWRDTLTPPHVAGYEGCFVMSRRR</sequence>
<name>A0A4S4MRH2_9APHY</name>
<feature type="region of interest" description="Disordered" evidence="1">
    <location>
        <begin position="400"/>
        <end position="422"/>
    </location>
</feature>